<protein>
    <submittedName>
        <fullName evidence="1">Uncharacterized protein</fullName>
    </submittedName>
</protein>
<evidence type="ECO:0000313" key="2">
    <source>
        <dbReference type="Proteomes" id="UP000801492"/>
    </source>
</evidence>
<dbReference type="SUPFAM" id="SSF57302">
    <property type="entry name" value="Snake toxin-like"/>
    <property type="match status" value="1"/>
</dbReference>
<evidence type="ECO:0000313" key="1">
    <source>
        <dbReference type="EMBL" id="KAF2888878.1"/>
    </source>
</evidence>
<organism evidence="1 2">
    <name type="scientific">Ignelater luminosus</name>
    <name type="common">Cucubano</name>
    <name type="synonym">Pyrophorus luminosus</name>
    <dbReference type="NCBI Taxonomy" id="2038154"/>
    <lineage>
        <taxon>Eukaryota</taxon>
        <taxon>Metazoa</taxon>
        <taxon>Ecdysozoa</taxon>
        <taxon>Arthropoda</taxon>
        <taxon>Hexapoda</taxon>
        <taxon>Insecta</taxon>
        <taxon>Pterygota</taxon>
        <taxon>Neoptera</taxon>
        <taxon>Endopterygota</taxon>
        <taxon>Coleoptera</taxon>
        <taxon>Polyphaga</taxon>
        <taxon>Elateriformia</taxon>
        <taxon>Elateroidea</taxon>
        <taxon>Elateridae</taxon>
        <taxon>Agrypninae</taxon>
        <taxon>Pyrophorini</taxon>
        <taxon>Ignelater</taxon>
    </lineage>
</organism>
<name>A0A8K0CK45_IGNLU</name>
<proteinExistence type="predicted"/>
<dbReference type="InterPro" id="IPR045860">
    <property type="entry name" value="Snake_toxin-like_sf"/>
</dbReference>
<dbReference type="AlphaFoldDB" id="A0A8K0CK45"/>
<sequence length="67" mass="7781">MRLLDPKTHPQLMLQISFGTSETEVTFKGCVPHNYCKIQRNYEMIGSTRIKCYTCKEDLCNLKAKPK</sequence>
<dbReference type="OrthoDB" id="10426408at2759"/>
<dbReference type="Gene3D" id="2.10.60.10">
    <property type="entry name" value="CD59"/>
    <property type="match status" value="1"/>
</dbReference>
<reference evidence="1" key="1">
    <citation type="submission" date="2019-08" db="EMBL/GenBank/DDBJ databases">
        <title>The genome of the North American firefly Photinus pyralis.</title>
        <authorList>
            <consortium name="Photinus pyralis genome working group"/>
            <person name="Fallon T.R."/>
            <person name="Sander Lower S.E."/>
            <person name="Weng J.-K."/>
        </authorList>
    </citation>
    <scope>NUCLEOTIDE SEQUENCE</scope>
    <source>
        <strain evidence="1">TRF0915ILg1</strain>
        <tissue evidence="1">Whole body</tissue>
    </source>
</reference>
<dbReference type="Proteomes" id="UP000801492">
    <property type="component" value="Unassembled WGS sequence"/>
</dbReference>
<comment type="caution">
    <text evidence="1">The sequence shown here is derived from an EMBL/GenBank/DDBJ whole genome shotgun (WGS) entry which is preliminary data.</text>
</comment>
<accession>A0A8K0CK45</accession>
<dbReference type="EMBL" id="VTPC01073007">
    <property type="protein sequence ID" value="KAF2888878.1"/>
    <property type="molecule type" value="Genomic_DNA"/>
</dbReference>
<keyword evidence="2" id="KW-1185">Reference proteome</keyword>
<gene>
    <name evidence="1" type="ORF">ILUMI_17295</name>
</gene>